<dbReference type="Proteomes" id="UP001058974">
    <property type="component" value="Chromosome 5"/>
</dbReference>
<evidence type="ECO:0000256" key="1">
    <source>
        <dbReference type="ARBA" id="ARBA00022603"/>
    </source>
</evidence>
<dbReference type="Pfam" id="PF03141">
    <property type="entry name" value="Methyltransf_29"/>
    <property type="match status" value="1"/>
</dbReference>
<evidence type="ECO:0000313" key="5">
    <source>
        <dbReference type="Proteomes" id="UP001058974"/>
    </source>
</evidence>
<dbReference type="InterPro" id="IPR004159">
    <property type="entry name" value="Put_SAM_MeTrfase"/>
</dbReference>
<reference evidence="4 5" key="1">
    <citation type="journal article" date="2022" name="Nat. Genet.">
        <title>Improved pea reference genome and pan-genome highlight genomic features and evolutionary characteristics.</title>
        <authorList>
            <person name="Yang T."/>
            <person name="Liu R."/>
            <person name="Luo Y."/>
            <person name="Hu S."/>
            <person name="Wang D."/>
            <person name="Wang C."/>
            <person name="Pandey M.K."/>
            <person name="Ge S."/>
            <person name="Xu Q."/>
            <person name="Li N."/>
            <person name="Li G."/>
            <person name="Huang Y."/>
            <person name="Saxena R.K."/>
            <person name="Ji Y."/>
            <person name="Li M."/>
            <person name="Yan X."/>
            <person name="He Y."/>
            <person name="Liu Y."/>
            <person name="Wang X."/>
            <person name="Xiang C."/>
            <person name="Varshney R.K."/>
            <person name="Ding H."/>
            <person name="Gao S."/>
            <person name="Zong X."/>
        </authorList>
    </citation>
    <scope>NUCLEOTIDE SEQUENCE [LARGE SCALE GENOMIC DNA]</scope>
    <source>
        <strain evidence="4 5">cv. Zhongwan 6</strain>
    </source>
</reference>
<keyword evidence="2" id="KW-0808">Transferase</keyword>
<organism evidence="4 5">
    <name type="scientific">Pisum sativum</name>
    <name type="common">Garden pea</name>
    <name type="synonym">Lathyrus oleraceus</name>
    <dbReference type="NCBI Taxonomy" id="3888"/>
    <lineage>
        <taxon>Eukaryota</taxon>
        <taxon>Viridiplantae</taxon>
        <taxon>Streptophyta</taxon>
        <taxon>Embryophyta</taxon>
        <taxon>Tracheophyta</taxon>
        <taxon>Spermatophyta</taxon>
        <taxon>Magnoliopsida</taxon>
        <taxon>eudicotyledons</taxon>
        <taxon>Gunneridae</taxon>
        <taxon>Pentapetalae</taxon>
        <taxon>rosids</taxon>
        <taxon>fabids</taxon>
        <taxon>Fabales</taxon>
        <taxon>Fabaceae</taxon>
        <taxon>Papilionoideae</taxon>
        <taxon>50 kb inversion clade</taxon>
        <taxon>NPAAA clade</taxon>
        <taxon>Hologalegina</taxon>
        <taxon>IRL clade</taxon>
        <taxon>Fabeae</taxon>
        <taxon>Lathyrus</taxon>
    </lineage>
</organism>
<keyword evidence="5" id="KW-1185">Reference proteome</keyword>
<sequence length="189" mass="21108">MSHGWRGLARLRLEYGWFDGEHGLVAVAQVRSVKSFGWGIGMVLGCIDGNCGGLQLCSASVLFFCHLVSADVFFSLSYYCVNIMTCAFQGNIHCDVCVLAYDELALQKAVANQDIICYKRLCGLADVLVEIDRILRLDGYLMIHDSMEMLKNFGSILGSLQWSITSHQNQFIVAKNILWREVEANLLIC</sequence>
<dbReference type="EMBL" id="JAMSHJ010000005">
    <property type="protein sequence ID" value="KAI5411823.1"/>
    <property type="molecule type" value="Genomic_DNA"/>
</dbReference>
<gene>
    <name evidence="4" type="ORF">KIW84_056771</name>
</gene>
<protein>
    <recommendedName>
        <fullName evidence="6">Methyltransferase</fullName>
    </recommendedName>
</protein>
<evidence type="ECO:0000313" key="4">
    <source>
        <dbReference type="EMBL" id="KAI5411823.1"/>
    </source>
</evidence>
<accession>A0A9D4WZ77</accession>
<dbReference type="GO" id="GO:0008168">
    <property type="term" value="F:methyltransferase activity"/>
    <property type="evidence" value="ECO:0007669"/>
    <property type="project" value="UniProtKB-KW"/>
</dbReference>
<evidence type="ECO:0000256" key="2">
    <source>
        <dbReference type="ARBA" id="ARBA00022679"/>
    </source>
</evidence>
<evidence type="ECO:0000256" key="3">
    <source>
        <dbReference type="ARBA" id="ARBA00023180"/>
    </source>
</evidence>
<dbReference type="GO" id="GO:0032259">
    <property type="term" value="P:methylation"/>
    <property type="evidence" value="ECO:0007669"/>
    <property type="project" value="UniProtKB-KW"/>
</dbReference>
<dbReference type="AlphaFoldDB" id="A0A9D4WZ77"/>
<proteinExistence type="predicted"/>
<dbReference type="Gramene" id="Psat05G0677100-T1">
    <property type="protein sequence ID" value="KAI5411823.1"/>
    <property type="gene ID" value="KIW84_056771"/>
</dbReference>
<keyword evidence="1" id="KW-0489">Methyltransferase</keyword>
<comment type="caution">
    <text evidence="4">The sequence shown here is derived from an EMBL/GenBank/DDBJ whole genome shotgun (WGS) entry which is preliminary data.</text>
</comment>
<name>A0A9D4WZ77_PEA</name>
<keyword evidence="3" id="KW-0325">Glycoprotein</keyword>
<evidence type="ECO:0008006" key="6">
    <source>
        <dbReference type="Google" id="ProtNLM"/>
    </source>
</evidence>